<evidence type="ECO:0000256" key="2">
    <source>
        <dbReference type="SAM" id="Coils"/>
    </source>
</evidence>
<sequence length="275" mass="29684">MNLKPLGLALLLVLAGCEKPHQGQWLGYAEGDTAFVAAPLAGWVTDVKVKRGDWVKKGDLLFVLDNTSQTASRDQALAQIAQAQSQRASAEASLDLAKRQLDRQKGLMQSVATSKQAYDQAKSAYDAAVAQVAAIDAQEAQAKATLSSAAYQLSQRQVVSLTTGRVQDVYFRQGEYAPAMTTVVSVLPPDNVYVRFFVPENQFARIKLGQKVKVHCDSCGDGLVATIAFIASSQEYTPPVIFSNQSRNQLVFKVEARAEGGLKLNPGQPVDVDPL</sequence>
<evidence type="ECO:0000259" key="3">
    <source>
        <dbReference type="Pfam" id="PF25876"/>
    </source>
</evidence>
<organism evidence="4 5">
    <name type="scientific">Rhizomicrobium electricum</name>
    <dbReference type="NCBI Taxonomy" id="480070"/>
    <lineage>
        <taxon>Bacteria</taxon>
        <taxon>Pseudomonadati</taxon>
        <taxon>Pseudomonadota</taxon>
        <taxon>Alphaproteobacteria</taxon>
        <taxon>Micropepsales</taxon>
        <taxon>Micropepsaceae</taxon>
        <taxon>Rhizomicrobium</taxon>
    </lineage>
</organism>
<dbReference type="PROSITE" id="PS51257">
    <property type="entry name" value="PROKAR_LIPOPROTEIN"/>
    <property type="match status" value="1"/>
</dbReference>
<dbReference type="Pfam" id="PF25876">
    <property type="entry name" value="HH_MFP_RND"/>
    <property type="match status" value="1"/>
</dbReference>
<accession>A0ABP3Q2Q3</accession>
<protein>
    <submittedName>
        <fullName evidence="4">HlyD family efflux transporter periplasmic adaptor subunit</fullName>
    </submittedName>
</protein>
<dbReference type="RefSeq" id="WP_166935128.1">
    <property type="nucleotide sequence ID" value="NZ_BAAADD010000009.1"/>
</dbReference>
<dbReference type="PANTHER" id="PTHR30469">
    <property type="entry name" value="MULTIDRUG RESISTANCE PROTEIN MDTA"/>
    <property type="match status" value="1"/>
</dbReference>
<keyword evidence="2" id="KW-0175">Coiled coil</keyword>
<feature type="domain" description="Multidrug resistance protein MdtA-like alpha-helical hairpin" evidence="3">
    <location>
        <begin position="80"/>
        <end position="155"/>
    </location>
</feature>
<dbReference type="Gene3D" id="2.40.50.100">
    <property type="match status" value="1"/>
</dbReference>
<keyword evidence="5" id="KW-1185">Reference proteome</keyword>
<evidence type="ECO:0000313" key="5">
    <source>
        <dbReference type="Proteomes" id="UP001499951"/>
    </source>
</evidence>
<dbReference type="EMBL" id="BAAADD010000009">
    <property type="protein sequence ID" value="GAA0581693.1"/>
    <property type="molecule type" value="Genomic_DNA"/>
</dbReference>
<dbReference type="Gene3D" id="2.40.30.170">
    <property type="match status" value="1"/>
</dbReference>
<gene>
    <name evidence="4" type="ORF">GCM10008942_33210</name>
</gene>
<dbReference type="PANTHER" id="PTHR30469:SF15">
    <property type="entry name" value="HLYD FAMILY OF SECRETION PROTEINS"/>
    <property type="match status" value="1"/>
</dbReference>
<dbReference type="NCBIfam" id="TIGR01730">
    <property type="entry name" value="RND_mfp"/>
    <property type="match status" value="1"/>
</dbReference>
<evidence type="ECO:0000313" key="4">
    <source>
        <dbReference type="EMBL" id="GAA0581693.1"/>
    </source>
</evidence>
<feature type="coiled-coil region" evidence="2">
    <location>
        <begin position="73"/>
        <end position="100"/>
    </location>
</feature>
<dbReference type="InterPro" id="IPR006143">
    <property type="entry name" value="RND_pump_MFP"/>
</dbReference>
<comment type="similarity">
    <text evidence="1">Belongs to the membrane fusion protein (MFP) (TC 8.A.1) family.</text>
</comment>
<proteinExistence type="inferred from homology"/>
<reference evidence="5" key="1">
    <citation type="journal article" date="2019" name="Int. J. Syst. Evol. Microbiol.">
        <title>The Global Catalogue of Microorganisms (GCM) 10K type strain sequencing project: providing services to taxonomists for standard genome sequencing and annotation.</title>
        <authorList>
            <consortium name="The Broad Institute Genomics Platform"/>
            <consortium name="The Broad Institute Genome Sequencing Center for Infectious Disease"/>
            <person name="Wu L."/>
            <person name="Ma J."/>
        </authorList>
    </citation>
    <scope>NUCLEOTIDE SEQUENCE [LARGE SCALE GENOMIC DNA]</scope>
    <source>
        <strain evidence="5">JCM 15089</strain>
    </source>
</reference>
<dbReference type="InterPro" id="IPR058624">
    <property type="entry name" value="MdtA-like_HH"/>
</dbReference>
<evidence type="ECO:0000256" key="1">
    <source>
        <dbReference type="ARBA" id="ARBA00009477"/>
    </source>
</evidence>
<dbReference type="Gene3D" id="1.10.287.470">
    <property type="entry name" value="Helix hairpin bin"/>
    <property type="match status" value="1"/>
</dbReference>
<dbReference type="SUPFAM" id="SSF111369">
    <property type="entry name" value="HlyD-like secretion proteins"/>
    <property type="match status" value="1"/>
</dbReference>
<comment type="caution">
    <text evidence="4">The sequence shown here is derived from an EMBL/GenBank/DDBJ whole genome shotgun (WGS) entry which is preliminary data.</text>
</comment>
<dbReference type="Proteomes" id="UP001499951">
    <property type="component" value="Unassembled WGS sequence"/>
</dbReference>
<name>A0ABP3Q2Q3_9PROT</name>